<accession>A0ABW1Y9L8</accession>
<keyword evidence="3" id="KW-1185">Reference proteome</keyword>
<dbReference type="RefSeq" id="WP_380081880.1">
    <property type="nucleotide sequence ID" value="NZ_JBHSWD010000001.1"/>
</dbReference>
<dbReference type="Proteomes" id="UP001596297">
    <property type="component" value="Unassembled WGS sequence"/>
</dbReference>
<comment type="similarity">
    <text evidence="1">Belongs to the asp23 family.</text>
</comment>
<organism evidence="2 3">
    <name type="scientific">Deinococcus lacus</name>
    <dbReference type="NCBI Taxonomy" id="392561"/>
    <lineage>
        <taxon>Bacteria</taxon>
        <taxon>Thermotogati</taxon>
        <taxon>Deinococcota</taxon>
        <taxon>Deinococci</taxon>
        <taxon>Deinococcales</taxon>
        <taxon>Deinococcaceae</taxon>
        <taxon>Deinococcus</taxon>
    </lineage>
</organism>
<dbReference type="PANTHER" id="PTHR34297:SF1">
    <property type="entry name" value="ASP23_GLS24 FAMILY ENVELOPE STRESS RESPONSE PROTEIN"/>
    <property type="match status" value="1"/>
</dbReference>
<sequence length="115" mass="12352">MDNIEISTNVLKEIATTTIEGIAGARLAAAPLNVGEVLRTKQATRRPQALRMTRDGNSVTVDLGLDIEYGRNLVAVSRAAQREICENIELMSGLKVRAVNVAVVNVVLPAERGTL</sequence>
<reference evidence="3" key="1">
    <citation type="journal article" date="2019" name="Int. J. Syst. Evol. Microbiol.">
        <title>The Global Catalogue of Microorganisms (GCM) 10K type strain sequencing project: providing services to taxonomists for standard genome sequencing and annotation.</title>
        <authorList>
            <consortium name="The Broad Institute Genomics Platform"/>
            <consortium name="The Broad Institute Genome Sequencing Center for Infectious Disease"/>
            <person name="Wu L."/>
            <person name="Ma J."/>
        </authorList>
    </citation>
    <scope>NUCLEOTIDE SEQUENCE [LARGE SCALE GENOMIC DNA]</scope>
    <source>
        <strain evidence="3">CGMCC 1.15772</strain>
    </source>
</reference>
<proteinExistence type="inferred from homology"/>
<gene>
    <name evidence="2" type="ORF">ACFP81_01695</name>
</gene>
<name>A0ABW1Y9L8_9DEIO</name>
<evidence type="ECO:0000313" key="2">
    <source>
        <dbReference type="EMBL" id="MFC6590874.1"/>
    </source>
</evidence>
<evidence type="ECO:0000256" key="1">
    <source>
        <dbReference type="ARBA" id="ARBA00005721"/>
    </source>
</evidence>
<comment type="caution">
    <text evidence="2">The sequence shown here is derived from an EMBL/GenBank/DDBJ whole genome shotgun (WGS) entry which is preliminary data.</text>
</comment>
<dbReference type="EMBL" id="JBHSWD010000001">
    <property type="protein sequence ID" value="MFC6590874.1"/>
    <property type="molecule type" value="Genomic_DNA"/>
</dbReference>
<dbReference type="PANTHER" id="PTHR34297">
    <property type="entry name" value="HYPOTHETICAL CYTOSOLIC PROTEIN-RELATED"/>
    <property type="match status" value="1"/>
</dbReference>
<dbReference type="Pfam" id="PF03780">
    <property type="entry name" value="Asp23"/>
    <property type="match status" value="1"/>
</dbReference>
<dbReference type="InterPro" id="IPR005531">
    <property type="entry name" value="Asp23"/>
</dbReference>
<evidence type="ECO:0000313" key="3">
    <source>
        <dbReference type="Proteomes" id="UP001596297"/>
    </source>
</evidence>
<protein>
    <submittedName>
        <fullName evidence="2">Asp23/Gls24 family envelope stress response protein</fullName>
    </submittedName>
</protein>